<dbReference type="InterPro" id="IPR003593">
    <property type="entry name" value="AAA+_ATPase"/>
</dbReference>
<dbReference type="STRING" id="663278.Ethha_1573"/>
<gene>
    <name evidence="5" type="ordered locus">Ethha_1573</name>
</gene>
<accession>E6U890</accession>
<dbReference type="InterPro" id="IPR017871">
    <property type="entry name" value="ABC_transporter-like_CS"/>
</dbReference>
<organism evidence="5 6">
    <name type="scientific">Ethanoligenens harbinense (strain DSM 18485 / JCM 12961 / CGMCC 1.5033 / YUAN-3)</name>
    <dbReference type="NCBI Taxonomy" id="663278"/>
    <lineage>
        <taxon>Bacteria</taxon>
        <taxon>Bacillati</taxon>
        <taxon>Bacillota</taxon>
        <taxon>Clostridia</taxon>
        <taxon>Eubacteriales</taxon>
        <taxon>Oscillospiraceae</taxon>
        <taxon>Ethanoligenens</taxon>
    </lineage>
</organism>
<dbReference type="Proteomes" id="UP000001551">
    <property type="component" value="Chromosome"/>
</dbReference>
<dbReference type="GO" id="GO:0016887">
    <property type="term" value="F:ATP hydrolysis activity"/>
    <property type="evidence" value="ECO:0007669"/>
    <property type="project" value="InterPro"/>
</dbReference>
<protein>
    <submittedName>
        <fullName evidence="5">ABC transporter related protein</fullName>
    </submittedName>
</protein>
<sequence>MAIDLDIHKQLDKFRLDIHLHTDEKKLCLFGPSGAGKTMTLNCIAGLETPDEGYIRVNDTVYFHSEERCNIPPAKRKIGYVFQNYALFPHMTVLQNIIFGLRRLPKKKQLERGEHFLEVIRLTAQKDRYPSQLSGGQQQRVALARSLILEPDVLLMDEPFSALDYSLKKELKEELLAILSNYSGQTVFVTHNLEEAYDICDSIAIYSEGHIIALDKKTKLFPEPPQVRVSIAPEYTHLAELLRLD</sequence>
<evidence type="ECO:0000256" key="1">
    <source>
        <dbReference type="ARBA" id="ARBA00022448"/>
    </source>
</evidence>
<dbReference type="eggNOG" id="COG3842">
    <property type="taxonomic scope" value="Bacteria"/>
</dbReference>
<proteinExistence type="predicted"/>
<dbReference type="Pfam" id="PF00005">
    <property type="entry name" value="ABC_tran"/>
    <property type="match status" value="1"/>
</dbReference>
<feature type="domain" description="ABC transporter" evidence="4">
    <location>
        <begin position="2"/>
        <end position="233"/>
    </location>
</feature>
<dbReference type="InterPro" id="IPR050093">
    <property type="entry name" value="ABC_SmlMolc_Importer"/>
</dbReference>
<dbReference type="PROSITE" id="PS00211">
    <property type="entry name" value="ABC_TRANSPORTER_1"/>
    <property type="match status" value="1"/>
</dbReference>
<dbReference type="HOGENOM" id="CLU_000604_1_22_9"/>
<reference evidence="5 6" key="1">
    <citation type="submission" date="2010-12" db="EMBL/GenBank/DDBJ databases">
        <title>Complete sequence of Ethanoligenens harbinense YUAN-3.</title>
        <authorList>
            <person name="Lucas S."/>
            <person name="Copeland A."/>
            <person name="Lapidus A."/>
            <person name="Cheng J.-F."/>
            <person name="Bruce D."/>
            <person name="Goodwin L."/>
            <person name="Pitluck S."/>
            <person name="Chertkov O."/>
            <person name="Misra M."/>
            <person name="Detter J.C."/>
            <person name="Han C."/>
            <person name="Tapia R."/>
            <person name="Land M."/>
            <person name="Hauser L."/>
            <person name="Jeffries C."/>
            <person name="Kyrpides N."/>
            <person name="Ivanova N."/>
            <person name="Mikhailova N."/>
            <person name="Wang A."/>
            <person name="Mouttaki H."/>
            <person name="He Z."/>
            <person name="Zhou J."/>
            <person name="Hemme C.L."/>
            <person name="Woyke T."/>
        </authorList>
    </citation>
    <scope>NUCLEOTIDE SEQUENCE [LARGE SCALE GENOMIC DNA]</scope>
    <source>
        <strain evidence="6">DSM 18485 / JCM 12961 / CGMCC 1.5033 / YUAN-3</strain>
    </source>
</reference>
<keyword evidence="6" id="KW-1185">Reference proteome</keyword>
<dbReference type="PROSITE" id="PS50893">
    <property type="entry name" value="ABC_TRANSPORTER_2"/>
    <property type="match status" value="1"/>
</dbReference>
<evidence type="ECO:0000313" key="6">
    <source>
        <dbReference type="Proteomes" id="UP000001551"/>
    </source>
</evidence>
<dbReference type="PANTHER" id="PTHR42781">
    <property type="entry name" value="SPERMIDINE/PUTRESCINE IMPORT ATP-BINDING PROTEIN POTA"/>
    <property type="match status" value="1"/>
</dbReference>
<keyword evidence="2" id="KW-0547">Nucleotide-binding</keyword>
<keyword evidence="1" id="KW-0813">Transport</keyword>
<evidence type="ECO:0000256" key="3">
    <source>
        <dbReference type="ARBA" id="ARBA00022840"/>
    </source>
</evidence>
<dbReference type="InterPro" id="IPR003439">
    <property type="entry name" value="ABC_transporter-like_ATP-bd"/>
</dbReference>
<keyword evidence="3" id="KW-0067">ATP-binding</keyword>
<dbReference type="AlphaFoldDB" id="E6U890"/>
<evidence type="ECO:0000256" key="2">
    <source>
        <dbReference type="ARBA" id="ARBA00022741"/>
    </source>
</evidence>
<dbReference type="InterPro" id="IPR027417">
    <property type="entry name" value="P-loop_NTPase"/>
</dbReference>
<dbReference type="SUPFAM" id="SSF52540">
    <property type="entry name" value="P-loop containing nucleoside triphosphate hydrolases"/>
    <property type="match status" value="1"/>
</dbReference>
<dbReference type="GO" id="GO:0005524">
    <property type="term" value="F:ATP binding"/>
    <property type="evidence" value="ECO:0007669"/>
    <property type="project" value="UniProtKB-KW"/>
</dbReference>
<dbReference type="KEGG" id="eha:Ethha_1573"/>
<dbReference type="Gene3D" id="3.40.50.300">
    <property type="entry name" value="P-loop containing nucleotide triphosphate hydrolases"/>
    <property type="match status" value="1"/>
</dbReference>
<dbReference type="PANTHER" id="PTHR42781:SF4">
    <property type="entry name" value="SPERMIDINE_PUTRESCINE IMPORT ATP-BINDING PROTEIN POTA"/>
    <property type="match status" value="1"/>
</dbReference>
<name>E6U890_ETHHY</name>
<evidence type="ECO:0000313" key="5">
    <source>
        <dbReference type="EMBL" id="ADU27109.1"/>
    </source>
</evidence>
<dbReference type="EMBL" id="CP002400">
    <property type="protein sequence ID" value="ADU27109.1"/>
    <property type="molecule type" value="Genomic_DNA"/>
</dbReference>
<dbReference type="RefSeq" id="WP_013485464.1">
    <property type="nucleotide sequence ID" value="NC_014828.1"/>
</dbReference>
<dbReference type="SMART" id="SM00382">
    <property type="entry name" value="AAA"/>
    <property type="match status" value="1"/>
</dbReference>
<evidence type="ECO:0000259" key="4">
    <source>
        <dbReference type="PROSITE" id="PS50893"/>
    </source>
</evidence>